<dbReference type="Proteomes" id="UP001565368">
    <property type="component" value="Unassembled WGS sequence"/>
</dbReference>
<gene>
    <name evidence="1" type="ORF">Q8F55_002995</name>
</gene>
<evidence type="ECO:0000313" key="1">
    <source>
        <dbReference type="EMBL" id="KAL1412000.1"/>
    </source>
</evidence>
<reference evidence="1 2" key="1">
    <citation type="submission" date="2023-08" db="EMBL/GenBank/DDBJ databases">
        <title>Annotated Genome Sequence of Vanrija albida AlHP1.</title>
        <authorList>
            <person name="Herzog R."/>
        </authorList>
    </citation>
    <scope>NUCLEOTIDE SEQUENCE [LARGE SCALE GENOMIC DNA]</scope>
    <source>
        <strain evidence="1 2">AlHP1</strain>
    </source>
</reference>
<evidence type="ECO:0000313" key="2">
    <source>
        <dbReference type="Proteomes" id="UP001565368"/>
    </source>
</evidence>
<comment type="caution">
    <text evidence="1">The sequence shown here is derived from an EMBL/GenBank/DDBJ whole genome shotgun (WGS) entry which is preliminary data.</text>
</comment>
<dbReference type="RefSeq" id="XP_069211944.1">
    <property type="nucleotide sequence ID" value="XM_069351558.1"/>
</dbReference>
<dbReference type="EMBL" id="JBBXJM010000002">
    <property type="protein sequence ID" value="KAL1412000.1"/>
    <property type="molecule type" value="Genomic_DNA"/>
</dbReference>
<proteinExistence type="predicted"/>
<organism evidence="1 2">
    <name type="scientific">Vanrija albida</name>
    <dbReference type="NCBI Taxonomy" id="181172"/>
    <lineage>
        <taxon>Eukaryota</taxon>
        <taxon>Fungi</taxon>
        <taxon>Dikarya</taxon>
        <taxon>Basidiomycota</taxon>
        <taxon>Agaricomycotina</taxon>
        <taxon>Tremellomycetes</taxon>
        <taxon>Trichosporonales</taxon>
        <taxon>Trichosporonaceae</taxon>
        <taxon>Vanrija</taxon>
    </lineage>
</organism>
<keyword evidence="2" id="KW-1185">Reference proteome</keyword>
<sequence>MSAPPPSAIHEPKVIIDGNGNTEVMNNILGFCDRRTLFAWRRVNHRFQYEADSLLAHHVVFTFLMEGEPVEGKPNGSMFGLVDPLGRFLPGSPDTVVIVGKGETLPSLISKFIELVPSDPNIARFAY</sequence>
<protein>
    <submittedName>
        <fullName evidence="1">Uncharacterized protein</fullName>
    </submittedName>
</protein>
<name>A0ABR3QBB2_9TREE</name>
<dbReference type="GeneID" id="95984038"/>
<accession>A0ABR3QBB2</accession>